<protein>
    <submittedName>
        <fullName evidence="1">Uncharacterized protein</fullName>
    </submittedName>
</protein>
<accession>A0A0L0GBJ3</accession>
<gene>
    <name evidence="1" type="ORF">SARC_02224</name>
</gene>
<proteinExistence type="predicted"/>
<name>A0A0L0GBJ3_9EUKA</name>
<dbReference type="Proteomes" id="UP000054560">
    <property type="component" value="Unassembled WGS sequence"/>
</dbReference>
<dbReference type="AlphaFoldDB" id="A0A0L0GBJ3"/>
<sequence>MATQGVISQELLDPTAVVSIDFGTAYCGIGYAMTASGGSKISIGAPRENIAGKTPTALFLDEHNNLLAFGREAVQAYMTYLEEKNIISGENGNANTATPTATKTCALYQGFKMALYNMKPGTDPIITAEDGVHTIPALKLLAMSLCALKEYAISFILKQITRALKVDEIAWVITVPVIWEERTKLFMRQAATEAGIVQYSMSARLKIALEPEAAAIAIESQLNGVLQQDSKFLVADCGAGTVDVTVWGACVLRVLRCDYVTAISAQDLYDT</sequence>
<dbReference type="EMBL" id="KQ241693">
    <property type="protein sequence ID" value="KNC85603.1"/>
    <property type="molecule type" value="Genomic_DNA"/>
</dbReference>
<evidence type="ECO:0000313" key="2">
    <source>
        <dbReference type="Proteomes" id="UP000054560"/>
    </source>
</evidence>
<reference evidence="1 2" key="1">
    <citation type="submission" date="2011-02" db="EMBL/GenBank/DDBJ databases">
        <title>The Genome Sequence of Sphaeroforma arctica JP610.</title>
        <authorList>
            <consortium name="The Broad Institute Genome Sequencing Platform"/>
            <person name="Russ C."/>
            <person name="Cuomo C."/>
            <person name="Young S.K."/>
            <person name="Zeng Q."/>
            <person name="Gargeya S."/>
            <person name="Alvarado L."/>
            <person name="Berlin A."/>
            <person name="Chapman S.B."/>
            <person name="Chen Z."/>
            <person name="Freedman E."/>
            <person name="Gellesch M."/>
            <person name="Goldberg J."/>
            <person name="Griggs A."/>
            <person name="Gujja S."/>
            <person name="Heilman E."/>
            <person name="Heiman D."/>
            <person name="Howarth C."/>
            <person name="Mehta T."/>
            <person name="Neiman D."/>
            <person name="Pearson M."/>
            <person name="Roberts A."/>
            <person name="Saif S."/>
            <person name="Shea T."/>
            <person name="Shenoy N."/>
            <person name="Sisk P."/>
            <person name="Stolte C."/>
            <person name="Sykes S."/>
            <person name="White J."/>
            <person name="Yandava C."/>
            <person name="Burger G."/>
            <person name="Gray M.W."/>
            <person name="Holland P.W.H."/>
            <person name="King N."/>
            <person name="Lang F.B.F."/>
            <person name="Roger A.J."/>
            <person name="Ruiz-Trillo I."/>
            <person name="Haas B."/>
            <person name="Nusbaum C."/>
            <person name="Birren B."/>
        </authorList>
    </citation>
    <scope>NUCLEOTIDE SEQUENCE [LARGE SCALE GENOMIC DNA]</scope>
    <source>
        <strain evidence="1 2">JP610</strain>
    </source>
</reference>
<dbReference type="OrthoDB" id="2963168at2759"/>
<dbReference type="Gene3D" id="3.30.420.40">
    <property type="match status" value="1"/>
</dbReference>
<dbReference type="SUPFAM" id="SSF53067">
    <property type="entry name" value="Actin-like ATPase domain"/>
    <property type="match status" value="1"/>
</dbReference>
<evidence type="ECO:0000313" key="1">
    <source>
        <dbReference type="EMBL" id="KNC85603.1"/>
    </source>
</evidence>
<dbReference type="PANTHER" id="PTHR14187">
    <property type="entry name" value="ALPHA KINASE/ELONGATION FACTOR 2 KINASE"/>
    <property type="match status" value="1"/>
</dbReference>
<dbReference type="STRING" id="667725.A0A0L0GBJ3"/>
<dbReference type="PANTHER" id="PTHR14187:SF5">
    <property type="entry name" value="HEAT SHOCK 70 KDA PROTEIN 12A"/>
    <property type="match status" value="1"/>
</dbReference>
<dbReference type="eggNOG" id="KOG0101">
    <property type="taxonomic scope" value="Eukaryota"/>
</dbReference>
<dbReference type="RefSeq" id="XP_014159505.1">
    <property type="nucleotide sequence ID" value="XM_014304030.1"/>
</dbReference>
<dbReference type="GeneID" id="25902728"/>
<dbReference type="InterPro" id="IPR043129">
    <property type="entry name" value="ATPase_NBD"/>
</dbReference>
<keyword evidence="2" id="KW-1185">Reference proteome</keyword>
<organism evidence="1 2">
    <name type="scientific">Sphaeroforma arctica JP610</name>
    <dbReference type="NCBI Taxonomy" id="667725"/>
    <lineage>
        <taxon>Eukaryota</taxon>
        <taxon>Ichthyosporea</taxon>
        <taxon>Ichthyophonida</taxon>
        <taxon>Sphaeroforma</taxon>
    </lineage>
</organism>